<feature type="binding site" evidence="8">
    <location>
        <position position="515"/>
    </location>
    <ligand>
        <name>Ca(2+)</name>
        <dbReference type="ChEBI" id="CHEBI:29108"/>
    </ligand>
</feature>
<dbReference type="InterPro" id="IPR013783">
    <property type="entry name" value="Ig-like_fold"/>
</dbReference>
<dbReference type="Pfam" id="PF00868">
    <property type="entry name" value="Transglut_N"/>
    <property type="match status" value="1"/>
</dbReference>
<evidence type="ECO:0000256" key="6">
    <source>
        <dbReference type="ARBA" id="ARBA00024222"/>
    </source>
</evidence>
<dbReference type="InterPro" id="IPR036985">
    <property type="entry name" value="Transglutaminase-like_sf"/>
</dbReference>
<dbReference type="FunFam" id="3.90.260.10:FF:000001">
    <property type="entry name" value="Protein-glutamine gamma-glutamyltransferase 2"/>
    <property type="match status" value="1"/>
</dbReference>
<comment type="similarity">
    <text evidence="1">Belongs to the transglutaminase superfamily. Transglutaminase family.</text>
</comment>
<evidence type="ECO:0000313" key="11">
    <source>
        <dbReference type="Proteomes" id="UP000472265"/>
    </source>
</evidence>
<dbReference type="InterPro" id="IPR014756">
    <property type="entry name" value="Ig_E-set"/>
</dbReference>
<dbReference type="OMA" id="STWNFHC"/>
<dbReference type="GeneTree" id="ENSGT01050000244866"/>
<dbReference type="Proteomes" id="UP000472265">
    <property type="component" value="Chromosome 8"/>
</dbReference>
<feature type="binding site" evidence="8">
    <location>
        <position position="510"/>
    </location>
    <ligand>
        <name>Ca(2+)</name>
        <dbReference type="ChEBI" id="CHEBI:29108"/>
    </ligand>
</feature>
<dbReference type="InParanoid" id="A0A671VEC6"/>
<dbReference type="SUPFAM" id="SSF49309">
    <property type="entry name" value="Transglutaminase, two C-terminal domains"/>
    <property type="match status" value="2"/>
</dbReference>
<feature type="active site" evidence="7">
    <location>
        <position position="398"/>
    </location>
</feature>
<evidence type="ECO:0000313" key="10">
    <source>
        <dbReference type="Ensembl" id="ENSSAUP00010024137.1"/>
    </source>
</evidence>
<keyword evidence="2" id="KW-0808">Transferase</keyword>
<keyword evidence="5" id="KW-0012">Acyltransferase</keyword>
<dbReference type="PANTHER" id="PTHR11590">
    <property type="entry name" value="PROTEIN-GLUTAMINE GAMMA-GLUTAMYLTRANSFERASE"/>
    <property type="match status" value="1"/>
</dbReference>
<evidence type="ECO:0000256" key="4">
    <source>
        <dbReference type="ARBA" id="ARBA00022837"/>
    </source>
</evidence>
<dbReference type="InterPro" id="IPR008958">
    <property type="entry name" value="Transglutaminase_C"/>
</dbReference>
<dbReference type="Gene3D" id="2.60.40.10">
    <property type="entry name" value="Immunoglobulins"/>
    <property type="match status" value="3"/>
</dbReference>
<dbReference type="InterPro" id="IPR002931">
    <property type="entry name" value="Transglutaminase-like"/>
</dbReference>
<sequence>MSEVTQGGELEWSVLGGSVCQGGGTDSVVRYKYRTVMNPEREKESTDNRGRWEQQFNPLLIGRRSAMANHKGLIVDVDGRSHENNLAHRTREIDRERLIVRRGQPFSITLQCSDSLPPGHHLELVLHLGKRDEVVIKVQREHGARGQWWFNQQGAQDEILLNLHSPADAVIGHYHLAVLVMSPDGRIVERADKISFHMLFNPWCRDDMVYLPDESKLQEYVMNEDGVIYMGTWDHIKGIPWNYGQFEDYVMDICFEVLDNSPAALKNSEMDIGNRSDPVYVGRTITAMVNSNGDRGVLTGRWEEPYTDGVAPYRWTGSVPILQQWSKAGVRPVKYGQCWVFAAVACTVLRCLGIPTRTITNFASAHDVDGNLSIDYLLNDRLESIDSRQRQDSSWNFHCWVESWMRRDDLPKGNDGWQVLDPTPQELSDGVFCCGPCPVAAIKEGNLAVKYDAPFVFAEVNADIIYWIVQRDGQRRKLREDHASVGRSISTKSVYGDDREDVTLHYKYLEGSQKEREVYKKAGRRVTEPSNEIAEPGKLQLSIKHAQPVFGTDFDVIVEVKNEGGRDAHAQLTMLAMAVTYNSRPRGECQRQTISVTVPAHKAHKEVLRLHYEDYVSCVSEHHLIRVKALLDTSGENEPIMAVSNIQLSTPELLVQVPGKAVVREPLTAFISFTNPLPVPLKGGVFTLEGAGLLSATQIHVNGAVAPGGTASVELSFSPVRTGVRKLLVDFDSDRLKDVKGVATVVVRKNYRSVITGLHY</sequence>
<feature type="active site" evidence="7">
    <location>
        <position position="421"/>
    </location>
</feature>
<dbReference type="GO" id="GO:0003810">
    <property type="term" value="F:protein-glutamine gamma-glutamyltransferase activity"/>
    <property type="evidence" value="ECO:0007669"/>
    <property type="project" value="UniProtKB-EC"/>
</dbReference>
<comment type="cofactor">
    <cofactor evidence="8">
        <name>Ca(2+)</name>
        <dbReference type="ChEBI" id="CHEBI:29108"/>
    </cofactor>
    <text evidence="8">Binds 1 Ca(2+) ion per subunit.</text>
</comment>
<dbReference type="SUPFAM" id="SSF81296">
    <property type="entry name" value="E set domains"/>
    <property type="match status" value="1"/>
</dbReference>
<dbReference type="GO" id="GO:0046872">
    <property type="term" value="F:metal ion binding"/>
    <property type="evidence" value="ECO:0007669"/>
    <property type="project" value="UniProtKB-KW"/>
</dbReference>
<name>A0A671VEC6_SPAAU</name>
<dbReference type="InterPro" id="IPR013808">
    <property type="entry name" value="Transglutaminase_AS"/>
</dbReference>
<dbReference type="SUPFAM" id="SSF54001">
    <property type="entry name" value="Cysteine proteinases"/>
    <property type="match status" value="1"/>
</dbReference>
<keyword evidence="4 8" id="KW-0106">Calcium</keyword>
<reference evidence="10" key="3">
    <citation type="submission" date="2025-09" db="UniProtKB">
        <authorList>
            <consortium name="Ensembl"/>
        </authorList>
    </citation>
    <scope>IDENTIFICATION</scope>
</reference>
<feature type="binding site" evidence="8">
    <location>
        <position position="461"/>
    </location>
    <ligand>
        <name>Ca(2+)</name>
        <dbReference type="ChEBI" id="CHEBI:29108"/>
    </ligand>
</feature>
<dbReference type="GO" id="GO:0007399">
    <property type="term" value="P:nervous system development"/>
    <property type="evidence" value="ECO:0007669"/>
    <property type="project" value="UniProtKB-ARBA"/>
</dbReference>
<feature type="domain" description="Transglutaminase-like" evidence="9">
    <location>
        <begin position="330"/>
        <end position="424"/>
    </location>
</feature>
<accession>A0A671VEC6</accession>
<feature type="active site" evidence="7">
    <location>
        <position position="338"/>
    </location>
</feature>
<evidence type="ECO:0000256" key="5">
    <source>
        <dbReference type="ARBA" id="ARBA00023315"/>
    </source>
</evidence>
<dbReference type="InterPro" id="IPR001102">
    <property type="entry name" value="Transglutaminase_N"/>
</dbReference>
<dbReference type="SMART" id="SM00460">
    <property type="entry name" value="TGc"/>
    <property type="match status" value="1"/>
</dbReference>
<evidence type="ECO:0000256" key="2">
    <source>
        <dbReference type="ARBA" id="ARBA00022679"/>
    </source>
</evidence>
<dbReference type="GO" id="GO:0005739">
    <property type="term" value="C:mitochondrion"/>
    <property type="evidence" value="ECO:0007669"/>
    <property type="project" value="TreeGrafter"/>
</dbReference>
<dbReference type="FunFam" id="2.60.40.10:FF:000090">
    <property type="entry name" value="Protein-glutamine gamma-glutamyltransferase 2"/>
    <property type="match status" value="1"/>
</dbReference>
<dbReference type="PROSITE" id="PS00547">
    <property type="entry name" value="TRANSGLUTAMINASES"/>
    <property type="match status" value="1"/>
</dbReference>
<evidence type="ECO:0000259" key="9">
    <source>
        <dbReference type="SMART" id="SM00460"/>
    </source>
</evidence>
<dbReference type="Pfam" id="PF00927">
    <property type="entry name" value="Transglut_C"/>
    <property type="match status" value="1"/>
</dbReference>
<dbReference type="InterPro" id="IPR023608">
    <property type="entry name" value="Transglutaminase_animal"/>
</dbReference>
<dbReference type="PANTHER" id="PTHR11590:SF73">
    <property type="entry name" value="NOVEL TRANSGLUTAMINASE FAMILY PROTEIN-RELATED"/>
    <property type="match status" value="1"/>
</dbReference>
<evidence type="ECO:0000256" key="7">
    <source>
        <dbReference type="PIRSR" id="PIRSR000459-1"/>
    </source>
</evidence>
<dbReference type="Pfam" id="PF01841">
    <property type="entry name" value="Transglut_core"/>
    <property type="match status" value="1"/>
</dbReference>
<evidence type="ECO:0000256" key="3">
    <source>
        <dbReference type="ARBA" id="ARBA00022723"/>
    </source>
</evidence>
<dbReference type="InterPro" id="IPR050779">
    <property type="entry name" value="Transglutaminase"/>
</dbReference>
<dbReference type="FunFam" id="2.60.40.10:FF:002059">
    <property type="entry name" value="Protein-glutamine gamma-glutamyltransferase 2"/>
    <property type="match status" value="1"/>
</dbReference>
<protein>
    <recommendedName>
        <fullName evidence="6">protein-glutamine gamma-glutamyltransferase</fullName>
        <ecNumber evidence="6">2.3.2.13</ecNumber>
    </recommendedName>
</protein>
<keyword evidence="3 8" id="KW-0479">Metal-binding</keyword>
<reference evidence="10" key="1">
    <citation type="submission" date="2021-04" db="EMBL/GenBank/DDBJ databases">
        <authorList>
            <consortium name="Wellcome Sanger Institute Data Sharing"/>
        </authorList>
    </citation>
    <scope>NUCLEOTIDE SEQUENCE [LARGE SCALE GENOMIC DNA]</scope>
</reference>
<dbReference type="AlphaFoldDB" id="A0A671VEC6"/>
<keyword evidence="11" id="KW-1185">Reference proteome</keyword>
<reference evidence="10" key="2">
    <citation type="submission" date="2025-08" db="UniProtKB">
        <authorList>
            <consortium name="Ensembl"/>
        </authorList>
    </citation>
    <scope>IDENTIFICATION</scope>
</reference>
<gene>
    <name evidence="10" type="primary">tgm2l</name>
</gene>
<proteinExistence type="inferred from homology"/>
<organism evidence="10 11">
    <name type="scientific">Sparus aurata</name>
    <name type="common">Gilthead sea bream</name>
    <dbReference type="NCBI Taxonomy" id="8175"/>
    <lineage>
        <taxon>Eukaryota</taxon>
        <taxon>Metazoa</taxon>
        <taxon>Chordata</taxon>
        <taxon>Craniata</taxon>
        <taxon>Vertebrata</taxon>
        <taxon>Euteleostomi</taxon>
        <taxon>Actinopterygii</taxon>
        <taxon>Neopterygii</taxon>
        <taxon>Teleostei</taxon>
        <taxon>Neoteleostei</taxon>
        <taxon>Acanthomorphata</taxon>
        <taxon>Eupercaria</taxon>
        <taxon>Spariformes</taxon>
        <taxon>Sparidae</taxon>
        <taxon>Sparus</taxon>
    </lineage>
</organism>
<dbReference type="EC" id="2.3.2.13" evidence="6"/>
<dbReference type="InterPro" id="IPR038765">
    <property type="entry name" value="Papain-like_cys_pep_sf"/>
</dbReference>
<dbReference type="Ensembl" id="ENSSAUT00010025504.1">
    <property type="protein sequence ID" value="ENSSAUP00010024137.1"/>
    <property type="gene ID" value="ENSSAUG00010010565.1"/>
</dbReference>
<evidence type="ECO:0000256" key="1">
    <source>
        <dbReference type="ARBA" id="ARBA00005968"/>
    </source>
</evidence>
<feature type="binding site" evidence="8">
    <location>
        <position position="463"/>
    </location>
    <ligand>
        <name>Ca(2+)</name>
        <dbReference type="ChEBI" id="CHEBI:29108"/>
    </ligand>
</feature>
<dbReference type="InterPro" id="IPR036238">
    <property type="entry name" value="Transglutaminase_C_sf"/>
</dbReference>
<evidence type="ECO:0000256" key="8">
    <source>
        <dbReference type="PIRSR" id="PIRSR000459-2"/>
    </source>
</evidence>
<dbReference type="PIRSF" id="PIRSF000459">
    <property type="entry name" value="TGM_EBP42"/>
    <property type="match status" value="1"/>
</dbReference>
<dbReference type="Gene3D" id="3.90.260.10">
    <property type="entry name" value="Transglutaminase-like"/>
    <property type="match status" value="1"/>
</dbReference>